<dbReference type="GO" id="GO:0005886">
    <property type="term" value="C:plasma membrane"/>
    <property type="evidence" value="ECO:0007669"/>
    <property type="project" value="UniProtKB-SubCell"/>
</dbReference>
<evidence type="ECO:0000256" key="6">
    <source>
        <dbReference type="ARBA" id="ARBA00022989"/>
    </source>
</evidence>
<dbReference type="Proteomes" id="UP000315364">
    <property type="component" value="Chromosome"/>
</dbReference>
<evidence type="ECO:0000256" key="9">
    <source>
        <dbReference type="RuleBase" id="RU369079"/>
    </source>
</evidence>
<protein>
    <recommendedName>
        <fullName evidence="9">TRAP transporter small permease protein</fullName>
    </recommendedName>
</protein>
<dbReference type="PANTHER" id="PTHR35011:SF10">
    <property type="entry name" value="TRAP TRANSPORTER SMALL PERMEASE PROTEIN"/>
    <property type="match status" value="1"/>
</dbReference>
<keyword evidence="2 9" id="KW-0813">Transport</keyword>
<feature type="transmembrane region" description="Helical" evidence="9">
    <location>
        <begin position="51"/>
        <end position="68"/>
    </location>
</feature>
<dbReference type="InterPro" id="IPR007387">
    <property type="entry name" value="TRAP_DctQ"/>
</dbReference>
<feature type="transmembrane region" description="Helical" evidence="9">
    <location>
        <begin position="135"/>
        <end position="157"/>
    </location>
</feature>
<comment type="subunit">
    <text evidence="9">The complex comprises the extracytoplasmic solute receptor protein and the two transmembrane proteins.</text>
</comment>
<evidence type="ECO:0000259" key="10">
    <source>
        <dbReference type="Pfam" id="PF04290"/>
    </source>
</evidence>
<accession>A0A5B8LYN2</accession>
<evidence type="ECO:0000256" key="4">
    <source>
        <dbReference type="ARBA" id="ARBA00022519"/>
    </source>
</evidence>
<comment type="function">
    <text evidence="9">Part of the tripartite ATP-independent periplasmic (TRAP) transport system.</text>
</comment>
<dbReference type="AlphaFoldDB" id="A0A5B8LYN2"/>
<feature type="transmembrane region" description="Helical" evidence="9">
    <location>
        <begin position="12"/>
        <end position="36"/>
    </location>
</feature>
<evidence type="ECO:0000256" key="8">
    <source>
        <dbReference type="ARBA" id="ARBA00038436"/>
    </source>
</evidence>
<gene>
    <name evidence="11" type="ORF">FPZ08_20630</name>
</gene>
<evidence type="ECO:0000313" key="11">
    <source>
        <dbReference type="EMBL" id="QDZ12931.1"/>
    </source>
</evidence>
<keyword evidence="7 9" id="KW-0472">Membrane</keyword>
<evidence type="ECO:0000313" key="12">
    <source>
        <dbReference type="Proteomes" id="UP000315364"/>
    </source>
</evidence>
<dbReference type="RefSeq" id="WP_146292432.1">
    <property type="nucleotide sequence ID" value="NZ_CP042304.1"/>
</dbReference>
<keyword evidence="12" id="KW-1185">Reference proteome</keyword>
<keyword evidence="4 9" id="KW-0997">Cell inner membrane</keyword>
<keyword evidence="5 9" id="KW-0812">Transmembrane</keyword>
<proteinExistence type="inferred from homology"/>
<dbReference type="PANTHER" id="PTHR35011">
    <property type="entry name" value="2,3-DIKETO-L-GULONATE TRAP TRANSPORTER SMALL PERMEASE PROTEIN YIAM"/>
    <property type="match status" value="1"/>
</dbReference>
<dbReference type="InterPro" id="IPR055348">
    <property type="entry name" value="DctQ"/>
</dbReference>
<feature type="transmembrane region" description="Helical" evidence="9">
    <location>
        <begin position="94"/>
        <end position="115"/>
    </location>
</feature>
<dbReference type="OrthoDB" id="4250245at2"/>
<evidence type="ECO:0000256" key="7">
    <source>
        <dbReference type="ARBA" id="ARBA00023136"/>
    </source>
</evidence>
<dbReference type="GO" id="GO:0015740">
    <property type="term" value="P:C4-dicarboxylate transport"/>
    <property type="evidence" value="ECO:0007669"/>
    <property type="project" value="TreeGrafter"/>
</dbReference>
<comment type="similarity">
    <text evidence="8 9">Belongs to the TRAP transporter small permease family.</text>
</comment>
<reference evidence="11 12" key="1">
    <citation type="submission" date="2019-07" db="EMBL/GenBank/DDBJ databases">
        <title>Full genome sequence of Devosia sp. Gsoil 520.</title>
        <authorList>
            <person name="Im W.-T."/>
        </authorList>
    </citation>
    <scope>NUCLEOTIDE SEQUENCE [LARGE SCALE GENOMIC DNA]</scope>
    <source>
        <strain evidence="11 12">Gsoil 520</strain>
    </source>
</reference>
<keyword evidence="6 9" id="KW-1133">Transmembrane helix</keyword>
<feature type="domain" description="Tripartite ATP-independent periplasmic transporters DctQ component" evidence="10">
    <location>
        <begin position="27"/>
        <end position="155"/>
    </location>
</feature>
<organism evidence="11 12">
    <name type="scientific">Devosia ginsengisoli</name>
    <dbReference type="NCBI Taxonomy" id="400770"/>
    <lineage>
        <taxon>Bacteria</taxon>
        <taxon>Pseudomonadati</taxon>
        <taxon>Pseudomonadota</taxon>
        <taxon>Alphaproteobacteria</taxon>
        <taxon>Hyphomicrobiales</taxon>
        <taxon>Devosiaceae</taxon>
        <taxon>Devosia</taxon>
    </lineage>
</organism>
<evidence type="ECO:0000256" key="2">
    <source>
        <dbReference type="ARBA" id="ARBA00022448"/>
    </source>
</evidence>
<evidence type="ECO:0000256" key="3">
    <source>
        <dbReference type="ARBA" id="ARBA00022475"/>
    </source>
</evidence>
<dbReference type="EMBL" id="CP042304">
    <property type="protein sequence ID" value="QDZ12931.1"/>
    <property type="molecule type" value="Genomic_DNA"/>
</dbReference>
<keyword evidence="3" id="KW-1003">Cell membrane</keyword>
<evidence type="ECO:0000256" key="5">
    <source>
        <dbReference type="ARBA" id="ARBA00022692"/>
    </source>
</evidence>
<name>A0A5B8LYN2_9HYPH</name>
<dbReference type="KEGG" id="dea:FPZ08_20630"/>
<sequence>MRESLDRLVVRISDGLALVGAIGVVAMLVHITAYVIMRQFSHAPVPATVEIVSYYYMILIAFLPIAWAERRGDMISIEIFAFLMKGRVGRINEIFVALVTAGVYAMLTYTTWLVAMREFSARSFVISLSVAIPVWPSYFVLPVGFGLAAVVTLYRGLMPKQGTAK</sequence>
<dbReference type="GO" id="GO:0022857">
    <property type="term" value="F:transmembrane transporter activity"/>
    <property type="evidence" value="ECO:0007669"/>
    <property type="project" value="UniProtKB-UniRule"/>
</dbReference>
<evidence type="ECO:0000256" key="1">
    <source>
        <dbReference type="ARBA" id="ARBA00004429"/>
    </source>
</evidence>
<comment type="subcellular location">
    <subcellularLocation>
        <location evidence="1 9">Cell inner membrane</location>
        <topology evidence="1 9">Multi-pass membrane protein</topology>
    </subcellularLocation>
</comment>
<dbReference type="Pfam" id="PF04290">
    <property type="entry name" value="DctQ"/>
    <property type="match status" value="1"/>
</dbReference>